<organism evidence="1">
    <name type="scientific">hydrothermal vent metagenome</name>
    <dbReference type="NCBI Taxonomy" id="652676"/>
    <lineage>
        <taxon>unclassified sequences</taxon>
        <taxon>metagenomes</taxon>
        <taxon>ecological metagenomes</taxon>
    </lineage>
</organism>
<name>A0A3B0WHS5_9ZZZZ</name>
<proteinExistence type="predicted"/>
<feature type="non-terminal residue" evidence="1">
    <location>
        <position position="1"/>
    </location>
</feature>
<dbReference type="EMBL" id="UOEU01001022">
    <property type="protein sequence ID" value="VAW43094.1"/>
    <property type="molecule type" value="Genomic_DNA"/>
</dbReference>
<evidence type="ECO:0000313" key="1">
    <source>
        <dbReference type="EMBL" id="VAW43094.1"/>
    </source>
</evidence>
<protein>
    <submittedName>
        <fullName evidence="1">Uncharacterized protein</fullName>
    </submittedName>
</protein>
<accession>A0A3B0WHS5</accession>
<dbReference type="AlphaFoldDB" id="A0A3B0WHS5"/>
<sequence length="78" mass="8738">EVTAVGDHNALAQAIIQILSNKKQYQRDSKLIGATFSPQQTAEAYVQLFQKLQRGRLVGKTAEPAAYNQLRAMRDSYK</sequence>
<gene>
    <name evidence="1" type="ORF">MNBD_CHLOROFLEXI01-1746</name>
</gene>
<reference evidence="1" key="1">
    <citation type="submission" date="2018-06" db="EMBL/GenBank/DDBJ databases">
        <authorList>
            <person name="Zhirakovskaya E."/>
        </authorList>
    </citation>
    <scope>NUCLEOTIDE SEQUENCE</scope>
</reference>